<accession>A0ABT0KJ06</accession>
<name>A0ABT0KJ06_9GAMM</name>
<protein>
    <recommendedName>
        <fullName evidence="3">DUF1585 domain-containing protein</fullName>
    </recommendedName>
</protein>
<proteinExistence type="predicted"/>
<evidence type="ECO:0008006" key="3">
    <source>
        <dbReference type="Google" id="ProtNLM"/>
    </source>
</evidence>
<keyword evidence="2" id="KW-1185">Reference proteome</keyword>
<sequence>MKRQLCTVKSQRFLNKFNVLRTQFRLNKTRAFLHKLTLGSIIVFAPLSHAGTLEQAKQLHDRIAGVPASEQTLNDIAQLLGDSKPIEAAYLAMETPAFYSTTLKLFATPWTNIDQDSFAPLNDYSATVIGTVRDDVDFRQVLQADMVYVGKNSLNLPAYSTSNNQHYQSLEDQFIDLKDGLERTSQSSLNGLPSDATAGVLTSRAAAKAFFYLGTNRAMVRFTLMNHLCTDLEPLKDNTRSPDRIRQDVSRSPGGDSRLFINNCLGCHSGMDPLAQAFAFYQYDFNLEADPVGDNGAIAYNQSGQVDPDTGTRVQGKYHINSTSFPYGYVTEDDEWHNYWREGVNQKLGWDETLEGKGFGAKSLGEEFANSQAFAQCQVKKVFKTVCLRDAESNEDINQIAATTESFQQNSYQLKRVFAEVGNYCMGE</sequence>
<dbReference type="Proteomes" id="UP001202134">
    <property type="component" value="Unassembled WGS sequence"/>
</dbReference>
<dbReference type="EMBL" id="JAKIKU010000001">
    <property type="protein sequence ID" value="MCL1043812.1"/>
    <property type="molecule type" value="Genomic_DNA"/>
</dbReference>
<reference evidence="1 2" key="1">
    <citation type="submission" date="2022-01" db="EMBL/GenBank/DDBJ databases">
        <title>Whole genome-based taxonomy of the Shewanellaceae.</title>
        <authorList>
            <person name="Martin-Rodriguez A.J."/>
        </authorList>
    </citation>
    <scope>NUCLEOTIDE SEQUENCE [LARGE SCALE GENOMIC DNA]</scope>
    <source>
        <strain evidence="1 2">DSM 24955</strain>
    </source>
</reference>
<evidence type="ECO:0000313" key="2">
    <source>
        <dbReference type="Proteomes" id="UP001202134"/>
    </source>
</evidence>
<gene>
    <name evidence="1" type="ORF">L2737_00505</name>
</gene>
<comment type="caution">
    <text evidence="1">The sequence shown here is derived from an EMBL/GenBank/DDBJ whole genome shotgun (WGS) entry which is preliminary data.</text>
</comment>
<organism evidence="1 2">
    <name type="scientific">Shewanella electrodiphila</name>
    <dbReference type="NCBI Taxonomy" id="934143"/>
    <lineage>
        <taxon>Bacteria</taxon>
        <taxon>Pseudomonadati</taxon>
        <taxon>Pseudomonadota</taxon>
        <taxon>Gammaproteobacteria</taxon>
        <taxon>Alteromonadales</taxon>
        <taxon>Shewanellaceae</taxon>
        <taxon>Shewanella</taxon>
    </lineage>
</organism>
<dbReference type="RefSeq" id="WP_248954413.1">
    <property type="nucleotide sequence ID" value="NZ_JAKIKU010000001.1"/>
</dbReference>
<evidence type="ECO:0000313" key="1">
    <source>
        <dbReference type="EMBL" id="MCL1043812.1"/>
    </source>
</evidence>